<organism evidence="1 2">
    <name type="scientific">Acaulospora colombiana</name>
    <dbReference type="NCBI Taxonomy" id="27376"/>
    <lineage>
        <taxon>Eukaryota</taxon>
        <taxon>Fungi</taxon>
        <taxon>Fungi incertae sedis</taxon>
        <taxon>Mucoromycota</taxon>
        <taxon>Glomeromycotina</taxon>
        <taxon>Glomeromycetes</taxon>
        <taxon>Diversisporales</taxon>
        <taxon>Acaulosporaceae</taxon>
        <taxon>Acaulospora</taxon>
    </lineage>
</organism>
<name>A0ACA9KIE0_9GLOM</name>
<reference evidence="1" key="1">
    <citation type="submission" date="2021-06" db="EMBL/GenBank/DDBJ databases">
        <authorList>
            <person name="Kallberg Y."/>
            <person name="Tangrot J."/>
            <person name="Rosling A."/>
        </authorList>
    </citation>
    <scope>NUCLEOTIDE SEQUENCE</scope>
    <source>
        <strain evidence="1">CL356</strain>
    </source>
</reference>
<gene>
    <name evidence="1" type="ORF">ACOLOM_LOCUS1735</name>
</gene>
<dbReference type="EMBL" id="CAJVPT010002072">
    <property type="protein sequence ID" value="CAG8474626.1"/>
    <property type="molecule type" value="Genomic_DNA"/>
</dbReference>
<proteinExistence type="predicted"/>
<accession>A0ACA9KIE0</accession>
<keyword evidence="2" id="KW-1185">Reference proteome</keyword>
<evidence type="ECO:0000313" key="2">
    <source>
        <dbReference type="Proteomes" id="UP000789525"/>
    </source>
</evidence>
<protein>
    <submittedName>
        <fullName evidence="1">11627_t:CDS:1</fullName>
    </submittedName>
</protein>
<sequence length="813" mass="93499">MDLQPNAEIESETHDLAWYISNIKKLLTSSSVEVKGESSEDARLQYAIKHYREACEIFPNSYDLKVHAAQLAIQCEDQNHPASEYNASRRLFVEDILTVLLRKKIVVHETHIPPDIRVYEPQDYLSVPYATSTQVKYPANVNVTYSQLKLWLERAQGYYIASKEWRKLFEISLTVMDSTGYLVFPRYIIAHLLESDNHKLFITISYRHHSLSSSPRITIADFFEDPSQLPAKLFNLLNQTSVNQTSLTSETILNSFCLSIGVACFVYCCYEFYDIVSGLKHVSSPESTSNCIIPIWTEGINAEFPNPLSPPNYFNLSNGPRASKKRRISFLLTGDPGRNNLGTDGDDGESEYSITHKRNHRSKNVMNVRNLLIDDDDEIGEMEGSRIKEWQEPIVRNAISHLERASKCWDDLRSMVNRRGNELEFLNREFGRLLDAWNLPLDVFNAVMLTRADSELINGNINTAYTSYREIISRISAAWGSQRKRESRKEKHSTPVRQDHQRSFNDNTLDPASTCESTIKEQSPLILTFRVLYSISTLYRAIGWWAQARVELCMILATLPITPVDERCSERDDWYMAKIWEDLISRKSSEFQRFKLIEMTKEGLVIRTVKELMACFEYELNSAQDSLLDQTIGNIIVLMQFGWPYWRNQLRQVLFPKIRSRGGLKYPDMLRFLHNVEILGEMLKFHGETPNIEFSFFSNDSFLASTTESIQAMENRISNSPRFNGSKSLAEFFRERLNDEPLNSNSGEITSVEHDAKLKRGNIVKSLDRTATPDARAASKSWKMDVSSIVAIGKTRKSESGVIKEDLKRKMMR</sequence>
<evidence type="ECO:0000313" key="1">
    <source>
        <dbReference type="EMBL" id="CAG8474626.1"/>
    </source>
</evidence>
<dbReference type="Proteomes" id="UP000789525">
    <property type="component" value="Unassembled WGS sequence"/>
</dbReference>
<comment type="caution">
    <text evidence="1">The sequence shown here is derived from an EMBL/GenBank/DDBJ whole genome shotgun (WGS) entry which is preliminary data.</text>
</comment>